<organism evidence="1">
    <name type="scientific">Gordonia rubripertincta</name>
    <name type="common">Rhodococcus corallinus</name>
    <dbReference type="NCBI Taxonomy" id="36822"/>
    <lineage>
        <taxon>Bacteria</taxon>
        <taxon>Bacillati</taxon>
        <taxon>Actinomycetota</taxon>
        <taxon>Actinomycetes</taxon>
        <taxon>Mycobacteriales</taxon>
        <taxon>Gordoniaceae</taxon>
        <taxon>Gordonia</taxon>
    </lineage>
</organism>
<gene>
    <name evidence="1" type="ORF">QBL07_20545</name>
</gene>
<accession>A0AAW6RF33</accession>
<dbReference type="EMBL" id="JARUXG010000018">
    <property type="protein sequence ID" value="MDG6783213.1"/>
    <property type="molecule type" value="Genomic_DNA"/>
</dbReference>
<comment type="caution">
    <text evidence="1">The sequence shown here is derived from an EMBL/GenBank/DDBJ whole genome shotgun (WGS) entry which is preliminary data.</text>
</comment>
<protein>
    <submittedName>
        <fullName evidence="1">Uncharacterized protein</fullName>
    </submittedName>
</protein>
<dbReference type="RefSeq" id="WP_247602395.1">
    <property type="nucleotide sequence ID" value="NZ_CP136136.1"/>
</dbReference>
<proteinExistence type="predicted"/>
<dbReference type="AlphaFoldDB" id="A0AAW6RF33"/>
<evidence type="ECO:0000313" key="1">
    <source>
        <dbReference type="EMBL" id="MDG6783213.1"/>
    </source>
</evidence>
<name>A0AAW6RF33_GORRU</name>
<sequence>MTIAPMVKPLAPKAFCRPASGIARAAIPSAIEPATAQNVVDHSPVISTHWS</sequence>
<reference evidence="1" key="1">
    <citation type="submission" date="2023-04" db="EMBL/GenBank/DDBJ databases">
        <title>Characterization and analysis of the complete genome of Gordonia rubripertincta 112, the degrader of aromatic and aliphatic compounds.</title>
        <authorList>
            <person name="Frantsuzova E."/>
            <person name="Bogun A."/>
            <person name="Delegan Y."/>
        </authorList>
    </citation>
    <scope>NUCLEOTIDE SEQUENCE</scope>
    <source>
        <strain evidence="1">112</strain>
    </source>
</reference>